<dbReference type="Proteomes" id="UP001189429">
    <property type="component" value="Unassembled WGS sequence"/>
</dbReference>
<reference evidence="1" key="1">
    <citation type="submission" date="2023-10" db="EMBL/GenBank/DDBJ databases">
        <authorList>
            <person name="Chen Y."/>
            <person name="Shah S."/>
            <person name="Dougan E. K."/>
            <person name="Thang M."/>
            <person name="Chan C."/>
        </authorList>
    </citation>
    <scope>NUCLEOTIDE SEQUENCE [LARGE SCALE GENOMIC DNA]</scope>
</reference>
<evidence type="ECO:0008006" key="3">
    <source>
        <dbReference type="Google" id="ProtNLM"/>
    </source>
</evidence>
<keyword evidence="2" id="KW-1185">Reference proteome</keyword>
<name>A0ABN9X685_9DINO</name>
<proteinExistence type="predicted"/>
<dbReference type="Pfam" id="PF14933">
    <property type="entry name" value="CEP19"/>
    <property type="match status" value="1"/>
</dbReference>
<evidence type="ECO:0000313" key="2">
    <source>
        <dbReference type="Proteomes" id="UP001189429"/>
    </source>
</evidence>
<comment type="caution">
    <text evidence="1">The sequence shown here is derived from an EMBL/GenBank/DDBJ whole genome shotgun (WGS) entry which is preliminary data.</text>
</comment>
<organism evidence="1 2">
    <name type="scientific">Prorocentrum cordatum</name>
    <dbReference type="NCBI Taxonomy" id="2364126"/>
    <lineage>
        <taxon>Eukaryota</taxon>
        <taxon>Sar</taxon>
        <taxon>Alveolata</taxon>
        <taxon>Dinophyceae</taxon>
        <taxon>Prorocentrales</taxon>
        <taxon>Prorocentraceae</taxon>
        <taxon>Prorocentrum</taxon>
    </lineage>
</organism>
<evidence type="ECO:0000313" key="1">
    <source>
        <dbReference type="EMBL" id="CAK0893317.1"/>
    </source>
</evidence>
<gene>
    <name evidence="1" type="ORF">PCOR1329_LOCUS72685</name>
</gene>
<dbReference type="InterPro" id="IPR029412">
    <property type="entry name" value="CEP19"/>
</dbReference>
<sequence length="139" mass="14588">MRDAEGLQMEDVAPKRFGLNFNPPSIIVEYLQTSTGKLFHRRIGLRKLRAGCDAAHVAEKLRQKNAALLGEDRVPFDQIVSLVRRLQDHTAERAQTVSAALAGGCSAGAADAAAGASRADALASPCSVASVESSCVSPG</sequence>
<accession>A0ABN9X685</accession>
<dbReference type="EMBL" id="CAUYUJ010019732">
    <property type="protein sequence ID" value="CAK0893317.1"/>
    <property type="molecule type" value="Genomic_DNA"/>
</dbReference>
<protein>
    <recommendedName>
        <fullName evidence="3">Centrosomal protein of 19 kDa</fullName>
    </recommendedName>
</protein>
<feature type="non-terminal residue" evidence="1">
    <location>
        <position position="139"/>
    </location>
</feature>